<evidence type="ECO:0000256" key="1">
    <source>
        <dbReference type="SAM" id="Phobius"/>
    </source>
</evidence>
<evidence type="ECO:0000313" key="2">
    <source>
        <dbReference type="EMBL" id="OCH92331.1"/>
    </source>
</evidence>
<proteinExistence type="predicted"/>
<keyword evidence="1" id="KW-0812">Transmembrane</keyword>
<reference evidence="2 3" key="1">
    <citation type="submission" date="2016-07" db="EMBL/GenBank/DDBJ databases">
        <title>Draft genome of the white-rot fungus Obba rivulosa 3A-2.</title>
        <authorList>
            <consortium name="DOE Joint Genome Institute"/>
            <person name="Miettinen O."/>
            <person name="Riley R."/>
            <person name="Acob R."/>
            <person name="Barry K."/>
            <person name="Cullen D."/>
            <person name="De Vries R."/>
            <person name="Hainaut M."/>
            <person name="Hatakka A."/>
            <person name="Henrissat B."/>
            <person name="Hilden K."/>
            <person name="Kuo R."/>
            <person name="Labutti K."/>
            <person name="Lipzen A."/>
            <person name="Makela M.R."/>
            <person name="Sandor L."/>
            <person name="Spatafora J.W."/>
            <person name="Grigoriev I.V."/>
            <person name="Hibbett D.S."/>
        </authorList>
    </citation>
    <scope>NUCLEOTIDE SEQUENCE [LARGE SCALE GENOMIC DNA]</scope>
    <source>
        <strain evidence="2 3">3A-2</strain>
    </source>
</reference>
<accession>A0A8E2AXG3</accession>
<keyword evidence="1" id="KW-1133">Transmembrane helix</keyword>
<gene>
    <name evidence="2" type="ORF">OBBRIDRAFT_462578</name>
</gene>
<sequence>MPASLWFLRRHRCCFLSSVCVSCIFVQERSLHITSTFARFTILGSERLTTETTAFQYVVRSFRICCFISILVVTIGIYAAPLVCAQFK</sequence>
<name>A0A8E2AXG3_9APHY</name>
<keyword evidence="3" id="KW-1185">Reference proteome</keyword>
<dbReference type="EMBL" id="KV722371">
    <property type="protein sequence ID" value="OCH92331.1"/>
    <property type="molecule type" value="Genomic_DNA"/>
</dbReference>
<protein>
    <submittedName>
        <fullName evidence="2">Uncharacterized protein</fullName>
    </submittedName>
</protein>
<dbReference type="AlphaFoldDB" id="A0A8E2AXG3"/>
<evidence type="ECO:0000313" key="3">
    <source>
        <dbReference type="Proteomes" id="UP000250043"/>
    </source>
</evidence>
<keyword evidence="1" id="KW-0472">Membrane</keyword>
<feature type="transmembrane region" description="Helical" evidence="1">
    <location>
        <begin position="62"/>
        <end position="85"/>
    </location>
</feature>
<dbReference type="Proteomes" id="UP000250043">
    <property type="component" value="Unassembled WGS sequence"/>
</dbReference>
<organism evidence="2 3">
    <name type="scientific">Obba rivulosa</name>
    <dbReference type="NCBI Taxonomy" id="1052685"/>
    <lineage>
        <taxon>Eukaryota</taxon>
        <taxon>Fungi</taxon>
        <taxon>Dikarya</taxon>
        <taxon>Basidiomycota</taxon>
        <taxon>Agaricomycotina</taxon>
        <taxon>Agaricomycetes</taxon>
        <taxon>Polyporales</taxon>
        <taxon>Gelatoporiaceae</taxon>
        <taxon>Obba</taxon>
    </lineage>
</organism>